<dbReference type="AlphaFoldDB" id="A0A9W9ZRN8"/>
<comment type="caution">
    <text evidence="1">The sequence shown here is derived from an EMBL/GenBank/DDBJ whole genome shotgun (WGS) entry which is preliminary data.</text>
</comment>
<evidence type="ECO:0000313" key="1">
    <source>
        <dbReference type="EMBL" id="KAJ7384759.1"/>
    </source>
</evidence>
<reference evidence="1" key="1">
    <citation type="submission" date="2023-01" db="EMBL/GenBank/DDBJ databases">
        <title>Genome assembly of the deep-sea coral Lophelia pertusa.</title>
        <authorList>
            <person name="Herrera S."/>
            <person name="Cordes E."/>
        </authorList>
    </citation>
    <scope>NUCLEOTIDE SEQUENCE</scope>
    <source>
        <strain evidence="1">USNM1676648</strain>
        <tissue evidence="1">Polyp</tissue>
    </source>
</reference>
<accession>A0A9W9ZRN8</accession>
<organism evidence="1 2">
    <name type="scientific">Desmophyllum pertusum</name>
    <dbReference type="NCBI Taxonomy" id="174260"/>
    <lineage>
        <taxon>Eukaryota</taxon>
        <taxon>Metazoa</taxon>
        <taxon>Cnidaria</taxon>
        <taxon>Anthozoa</taxon>
        <taxon>Hexacorallia</taxon>
        <taxon>Scleractinia</taxon>
        <taxon>Caryophylliina</taxon>
        <taxon>Caryophylliidae</taxon>
        <taxon>Desmophyllum</taxon>
    </lineage>
</organism>
<dbReference type="Proteomes" id="UP001163046">
    <property type="component" value="Unassembled WGS sequence"/>
</dbReference>
<proteinExistence type="predicted"/>
<sequence length="249" mass="27801">MTTFRNYVQKHLLLPDAVHGLTHSSTTTPLKNVRDTFHMIVLRSGYNPQKTTHHCNRAGMATNFIIQRSIERGGIFPKEDVATLSRLAGWSETSGVWAMYVKDVFERHLDTSALIYRSTQCWWPVLATASGTRYTSRHASCSLPSPKKVFPGVAATIKRYFKAHQGEVTSFKRNPLLPQDVEHMIDVCGVDTPQKLQTAFMLSVSFHSGCRGGTFTGPKRRPAAQELLEQFSRPPPAAGHMKLGALSFE</sequence>
<evidence type="ECO:0000313" key="2">
    <source>
        <dbReference type="Proteomes" id="UP001163046"/>
    </source>
</evidence>
<keyword evidence="2" id="KW-1185">Reference proteome</keyword>
<name>A0A9W9ZRN8_9CNID</name>
<dbReference type="OrthoDB" id="10581012at2759"/>
<dbReference type="EMBL" id="MU825885">
    <property type="protein sequence ID" value="KAJ7384759.1"/>
    <property type="molecule type" value="Genomic_DNA"/>
</dbReference>
<protein>
    <submittedName>
        <fullName evidence="1">Uncharacterized protein</fullName>
    </submittedName>
</protein>
<gene>
    <name evidence="1" type="ORF">OS493_020350</name>
</gene>